<dbReference type="AlphaFoldDB" id="A0AA91SZD0"/>
<protein>
    <submittedName>
        <fullName evidence="1">Uncharacterized protein</fullName>
    </submittedName>
</protein>
<proteinExistence type="predicted"/>
<name>A0AA91SZD0_CLALS</name>
<sequence>MIWDAFLSESQIKESIRSCQASDYLDIVSNGDRDGNMTSVSVIHRNGSTNDITVTYTYLVDTVGFHTFQEEFRRGYEAALRNPDRARCNTRSCQKET</sequence>
<dbReference type="EMBL" id="LYUB02000033">
    <property type="protein sequence ID" value="OVF03510.1"/>
    <property type="molecule type" value="Genomic_DNA"/>
</dbReference>
<dbReference type="KEGG" id="clus:A9F13_34g00077"/>
<comment type="caution">
    <text evidence="1">The sequence shown here is derived from an EMBL/GenBank/DDBJ whole genome shotgun (WGS) entry which is preliminary data.</text>
</comment>
<gene>
    <name evidence="1" type="ORF">A9F13_34g00077</name>
</gene>
<evidence type="ECO:0000313" key="1">
    <source>
        <dbReference type="EMBL" id="OVF03510.1"/>
    </source>
</evidence>
<reference evidence="1 2" key="1">
    <citation type="submission" date="2017-04" db="EMBL/GenBank/DDBJ databases">
        <title>Draft genome of the yeast Clavispora lusitaniae type strain CBS 6936.</title>
        <authorList>
            <person name="Durrens P."/>
            <person name="Klopp C."/>
            <person name="Biteau N."/>
            <person name="Fitton-Ouhabi V."/>
            <person name="Dementhon K."/>
            <person name="Accoceberry I."/>
            <person name="Sherman D.J."/>
            <person name="Noel T."/>
        </authorList>
    </citation>
    <scope>NUCLEOTIDE SEQUENCE [LARGE SCALE GENOMIC DNA]</scope>
    <source>
        <strain evidence="1 2">CBS 6936</strain>
    </source>
</reference>
<dbReference type="Proteomes" id="UP000195602">
    <property type="component" value="Unassembled WGS sequence"/>
</dbReference>
<organism evidence="1 2">
    <name type="scientific">Clavispora lusitaniae</name>
    <name type="common">Candida lusitaniae</name>
    <dbReference type="NCBI Taxonomy" id="36911"/>
    <lineage>
        <taxon>Eukaryota</taxon>
        <taxon>Fungi</taxon>
        <taxon>Dikarya</taxon>
        <taxon>Ascomycota</taxon>
        <taxon>Saccharomycotina</taxon>
        <taxon>Pichiomycetes</taxon>
        <taxon>Metschnikowiaceae</taxon>
        <taxon>Clavispora</taxon>
    </lineage>
</organism>
<accession>A0AA91SZD0</accession>
<evidence type="ECO:0000313" key="2">
    <source>
        <dbReference type="Proteomes" id="UP000195602"/>
    </source>
</evidence>